<evidence type="ECO:0000256" key="1">
    <source>
        <dbReference type="ARBA" id="ARBA00004651"/>
    </source>
</evidence>
<evidence type="ECO:0000313" key="13">
    <source>
        <dbReference type="Proteomes" id="UP000612680"/>
    </source>
</evidence>
<dbReference type="EMBL" id="CP056775">
    <property type="protein sequence ID" value="QRR04029.1"/>
    <property type="molecule type" value="Genomic_DNA"/>
</dbReference>
<evidence type="ECO:0000256" key="4">
    <source>
        <dbReference type="ARBA" id="ARBA00022692"/>
    </source>
</evidence>
<sequence length="558" mass="62463">MPLKMLNTKIKISFALRLLLGCLLCLVTQYPASAQLPVMPGDTARPAKPVYPPDSLGRRTPRGTIDGFLKASYQENYERAALYIRRDPALKKKQNTIRQAKALQALLEVNGRIFPYSWISNEPEGKTDDNLGPNLDRIGAVTIDNESFDLILESVKDKEGYPVWLFSTQTIERIPLNVNDLETTTFISDISPAFLQNNKWNGVPIAHWIATIILLIGSYLLASAITRVIVFLIPRIYRKAGEEPYFDFIRAFSLPAQLYLAIWSFMSFSQKAGISLVVRQHFSNLALIIGFVAVILLIWQLLDVIGMVTEQRMKRYRNQSAVSAILFVRRALKIALVIVGAIMILDTLGFDVTTGIAALGIGGIALALGTQKTVENFVGSVTIIADQPVRVGDFCRIGEFTGTIERIGMRATQVRTNARTVVTIPNGELSSLKIENFAHRERFWFHPVFYLRVETTPDQIRHVIQELRRVLLTHPRVNPEPARVRFIEVGLNGIKIEVFSYVDTADMDVFLEIQEELLLQMMDVVAASGTGFTLPAQTIYFAKDHGSQQSDSPIIAPD</sequence>
<proteinExistence type="inferred from homology"/>
<feature type="signal peptide" evidence="8">
    <location>
        <begin position="1"/>
        <end position="34"/>
    </location>
</feature>
<evidence type="ECO:0000256" key="6">
    <source>
        <dbReference type="ARBA" id="ARBA00023136"/>
    </source>
</evidence>
<dbReference type="Gene3D" id="1.10.287.1260">
    <property type="match status" value="1"/>
</dbReference>
<dbReference type="InterPro" id="IPR006685">
    <property type="entry name" value="MscS_channel_2nd"/>
</dbReference>
<protein>
    <submittedName>
        <fullName evidence="12">Mechanosensitive ion channel family protein</fullName>
    </submittedName>
</protein>
<keyword evidence="13" id="KW-1185">Reference proteome</keyword>
<dbReference type="InterPro" id="IPR010920">
    <property type="entry name" value="LSM_dom_sf"/>
</dbReference>
<evidence type="ECO:0000259" key="9">
    <source>
        <dbReference type="Pfam" id="PF00924"/>
    </source>
</evidence>
<feature type="transmembrane region" description="Helical" evidence="7">
    <location>
        <begin position="321"/>
        <end position="344"/>
    </location>
</feature>
<evidence type="ECO:0000256" key="3">
    <source>
        <dbReference type="ARBA" id="ARBA00022475"/>
    </source>
</evidence>
<evidence type="ECO:0000259" key="11">
    <source>
        <dbReference type="Pfam" id="PF21088"/>
    </source>
</evidence>
<feature type="transmembrane region" description="Helical" evidence="7">
    <location>
        <begin position="205"/>
        <end position="233"/>
    </location>
</feature>
<gene>
    <name evidence="12" type="ORF">HWI92_03645</name>
</gene>
<dbReference type="InterPro" id="IPR011066">
    <property type="entry name" value="MscS_channel_C_sf"/>
</dbReference>
<reference evidence="12 13" key="1">
    <citation type="submission" date="2020-06" db="EMBL/GenBank/DDBJ databases">
        <title>Dyadobacter sandarakinus sp. nov., isolated from the soil of the Arctic Yellow River Station.</title>
        <authorList>
            <person name="Zhang Y."/>
            <person name="Peng F."/>
        </authorList>
    </citation>
    <scope>NUCLEOTIDE SEQUENCE [LARGE SCALE GENOMIC DNA]</scope>
    <source>
        <strain evidence="12 13">Q3-56</strain>
    </source>
</reference>
<dbReference type="Proteomes" id="UP000612680">
    <property type="component" value="Chromosome"/>
</dbReference>
<feature type="transmembrane region" description="Helical" evidence="7">
    <location>
        <begin position="285"/>
        <end position="309"/>
    </location>
</feature>
<dbReference type="PANTHER" id="PTHR30566">
    <property type="entry name" value="YNAI-RELATED MECHANOSENSITIVE ION CHANNEL"/>
    <property type="match status" value="1"/>
</dbReference>
<name>A0ABX7ID20_9BACT</name>
<keyword evidence="3" id="KW-1003">Cell membrane</keyword>
<comment type="subcellular location">
    <subcellularLocation>
        <location evidence="1">Cell membrane</location>
        <topology evidence="1">Multi-pass membrane protein</topology>
    </subcellularLocation>
</comment>
<evidence type="ECO:0000256" key="2">
    <source>
        <dbReference type="ARBA" id="ARBA00008017"/>
    </source>
</evidence>
<dbReference type="PANTHER" id="PTHR30566:SF5">
    <property type="entry name" value="MECHANOSENSITIVE ION CHANNEL PROTEIN 1, MITOCHONDRIAL-RELATED"/>
    <property type="match status" value="1"/>
</dbReference>
<feature type="transmembrane region" description="Helical" evidence="7">
    <location>
        <begin position="350"/>
        <end position="368"/>
    </location>
</feature>
<dbReference type="SUPFAM" id="SSF82689">
    <property type="entry name" value="Mechanosensitive channel protein MscS (YggB), C-terminal domain"/>
    <property type="match status" value="1"/>
</dbReference>
<keyword evidence="6 7" id="KW-0472">Membrane</keyword>
<dbReference type="Pfam" id="PF00924">
    <property type="entry name" value="MS_channel_2nd"/>
    <property type="match status" value="1"/>
</dbReference>
<evidence type="ECO:0000256" key="5">
    <source>
        <dbReference type="ARBA" id="ARBA00022989"/>
    </source>
</evidence>
<comment type="similarity">
    <text evidence="2">Belongs to the MscS (TC 1.A.23) family.</text>
</comment>
<feature type="chain" id="PRO_5046759023" evidence="8">
    <location>
        <begin position="35"/>
        <end position="558"/>
    </location>
</feature>
<keyword evidence="8" id="KW-0732">Signal</keyword>
<feature type="transmembrane region" description="Helical" evidence="7">
    <location>
        <begin position="245"/>
        <end position="265"/>
    </location>
</feature>
<evidence type="ECO:0000259" key="10">
    <source>
        <dbReference type="Pfam" id="PF21082"/>
    </source>
</evidence>
<dbReference type="Pfam" id="PF21082">
    <property type="entry name" value="MS_channel_3rd"/>
    <property type="match status" value="1"/>
</dbReference>
<dbReference type="InterPro" id="IPR023408">
    <property type="entry name" value="MscS_beta-dom_sf"/>
</dbReference>
<dbReference type="Gene3D" id="2.30.30.60">
    <property type="match status" value="1"/>
</dbReference>
<keyword evidence="4 7" id="KW-0812">Transmembrane</keyword>
<dbReference type="Gene3D" id="3.30.70.100">
    <property type="match status" value="1"/>
</dbReference>
<dbReference type="InterPro" id="IPR011014">
    <property type="entry name" value="MscS_channel_TM-2"/>
</dbReference>
<organism evidence="12 13">
    <name type="scientific">Dyadobacter sandarakinus</name>
    <dbReference type="NCBI Taxonomy" id="2747268"/>
    <lineage>
        <taxon>Bacteria</taxon>
        <taxon>Pseudomonadati</taxon>
        <taxon>Bacteroidota</taxon>
        <taxon>Cytophagia</taxon>
        <taxon>Cytophagales</taxon>
        <taxon>Spirosomataceae</taxon>
        <taxon>Dyadobacter</taxon>
    </lineage>
</organism>
<evidence type="ECO:0000256" key="7">
    <source>
        <dbReference type="SAM" id="Phobius"/>
    </source>
</evidence>
<evidence type="ECO:0000256" key="8">
    <source>
        <dbReference type="SAM" id="SignalP"/>
    </source>
</evidence>
<dbReference type="InterPro" id="IPR049278">
    <property type="entry name" value="MS_channel_C"/>
</dbReference>
<dbReference type="InterPro" id="IPR049142">
    <property type="entry name" value="MS_channel_1st"/>
</dbReference>
<feature type="domain" description="Mechanosensitive ion channel transmembrane helices 2/3" evidence="11">
    <location>
        <begin position="332"/>
        <end position="371"/>
    </location>
</feature>
<dbReference type="Pfam" id="PF21088">
    <property type="entry name" value="MS_channel_1st"/>
    <property type="match status" value="1"/>
</dbReference>
<dbReference type="SUPFAM" id="SSF82861">
    <property type="entry name" value="Mechanosensitive channel protein MscS (YggB), transmembrane region"/>
    <property type="match status" value="1"/>
</dbReference>
<accession>A0ABX7ID20</accession>
<dbReference type="SUPFAM" id="SSF50182">
    <property type="entry name" value="Sm-like ribonucleoproteins"/>
    <property type="match status" value="1"/>
</dbReference>
<evidence type="ECO:0000313" key="12">
    <source>
        <dbReference type="EMBL" id="QRR04029.1"/>
    </source>
</evidence>
<keyword evidence="5 7" id="KW-1133">Transmembrane helix</keyword>
<feature type="domain" description="Mechanosensitive ion channel MscS C-terminal" evidence="10">
    <location>
        <begin position="449"/>
        <end position="529"/>
    </location>
</feature>
<feature type="domain" description="Mechanosensitive ion channel MscS" evidence="9">
    <location>
        <begin position="373"/>
        <end position="438"/>
    </location>
</feature>